<evidence type="ECO:0000313" key="2">
    <source>
        <dbReference type="EMBL" id="GFR94857.1"/>
    </source>
</evidence>
<keyword evidence="3" id="KW-1185">Reference proteome</keyword>
<dbReference type="EMBL" id="BMAT01001893">
    <property type="protein sequence ID" value="GFR94857.1"/>
    <property type="molecule type" value="Genomic_DNA"/>
</dbReference>
<proteinExistence type="predicted"/>
<sequence length="88" mass="9898">MWSCNTSFGDLRSSAGGNPPVGRTMYLNRRQEMTRAVHSPETQRLWVLTSGVRPGADGSSAGLNIHVYREGERMGKIKRWRTPLLKIL</sequence>
<evidence type="ECO:0000256" key="1">
    <source>
        <dbReference type="SAM" id="MobiDB-lite"/>
    </source>
</evidence>
<gene>
    <name evidence="2" type="ORF">ElyMa_000929400</name>
</gene>
<dbReference type="Proteomes" id="UP000762676">
    <property type="component" value="Unassembled WGS sequence"/>
</dbReference>
<name>A0AAV4H9H6_9GAST</name>
<organism evidence="2 3">
    <name type="scientific">Elysia marginata</name>
    <dbReference type="NCBI Taxonomy" id="1093978"/>
    <lineage>
        <taxon>Eukaryota</taxon>
        <taxon>Metazoa</taxon>
        <taxon>Spiralia</taxon>
        <taxon>Lophotrochozoa</taxon>
        <taxon>Mollusca</taxon>
        <taxon>Gastropoda</taxon>
        <taxon>Heterobranchia</taxon>
        <taxon>Euthyneura</taxon>
        <taxon>Panpulmonata</taxon>
        <taxon>Sacoglossa</taxon>
        <taxon>Placobranchoidea</taxon>
        <taxon>Plakobranchidae</taxon>
        <taxon>Elysia</taxon>
    </lineage>
</organism>
<feature type="region of interest" description="Disordered" evidence="1">
    <location>
        <begin position="1"/>
        <end position="24"/>
    </location>
</feature>
<comment type="caution">
    <text evidence="2">The sequence shown here is derived from an EMBL/GenBank/DDBJ whole genome shotgun (WGS) entry which is preliminary data.</text>
</comment>
<protein>
    <submittedName>
        <fullName evidence="2">Uncharacterized protein</fullName>
    </submittedName>
</protein>
<dbReference type="AlphaFoldDB" id="A0AAV4H9H6"/>
<evidence type="ECO:0000313" key="3">
    <source>
        <dbReference type="Proteomes" id="UP000762676"/>
    </source>
</evidence>
<reference evidence="2 3" key="1">
    <citation type="journal article" date="2021" name="Elife">
        <title>Chloroplast acquisition without the gene transfer in kleptoplastic sea slugs, Plakobranchus ocellatus.</title>
        <authorList>
            <person name="Maeda T."/>
            <person name="Takahashi S."/>
            <person name="Yoshida T."/>
            <person name="Shimamura S."/>
            <person name="Takaki Y."/>
            <person name="Nagai Y."/>
            <person name="Toyoda A."/>
            <person name="Suzuki Y."/>
            <person name="Arimoto A."/>
            <person name="Ishii H."/>
            <person name="Satoh N."/>
            <person name="Nishiyama T."/>
            <person name="Hasebe M."/>
            <person name="Maruyama T."/>
            <person name="Minagawa J."/>
            <person name="Obokata J."/>
            <person name="Shigenobu S."/>
        </authorList>
    </citation>
    <scope>NUCLEOTIDE SEQUENCE [LARGE SCALE GENOMIC DNA]</scope>
</reference>
<accession>A0AAV4H9H6</accession>